<accession>A0A443P0Y4</accession>
<evidence type="ECO:0000259" key="3">
    <source>
        <dbReference type="PROSITE" id="PS50105"/>
    </source>
</evidence>
<dbReference type="PANTHER" id="PTHR10627:SF74">
    <property type="entry name" value="OS08G0526500 PROTEIN"/>
    <property type="match status" value="1"/>
</dbReference>
<evidence type="ECO:0000256" key="1">
    <source>
        <dbReference type="ARBA" id="ARBA00022737"/>
    </source>
</evidence>
<feature type="region of interest" description="Disordered" evidence="2">
    <location>
        <begin position="172"/>
        <end position="198"/>
    </location>
</feature>
<comment type="caution">
    <text evidence="4">The sequence shown here is derived from an EMBL/GenBank/DDBJ whole genome shotgun (WGS) entry which is preliminary data.</text>
</comment>
<dbReference type="OrthoDB" id="76949at2759"/>
<reference evidence="4 5" key="1">
    <citation type="journal article" date="2019" name="Nat. Plants">
        <title>Stout camphor tree genome fills gaps in understanding of flowering plant genome evolution.</title>
        <authorList>
            <person name="Chaw S.M."/>
            <person name="Liu Y.C."/>
            <person name="Wu Y.W."/>
            <person name="Wang H.Y."/>
            <person name="Lin C.I."/>
            <person name="Wu C.S."/>
            <person name="Ke H.M."/>
            <person name="Chang L.Y."/>
            <person name="Hsu C.Y."/>
            <person name="Yang H.T."/>
            <person name="Sudianto E."/>
            <person name="Hsu M.H."/>
            <person name="Wu K.P."/>
            <person name="Wang L.N."/>
            <person name="Leebens-Mack J.H."/>
            <person name="Tsai I.J."/>
        </authorList>
    </citation>
    <scope>NUCLEOTIDE SEQUENCE [LARGE SCALE GENOMIC DNA]</scope>
    <source>
        <strain evidence="5">cv. Chaw 1501</strain>
        <tissue evidence="4">Young leaves</tissue>
    </source>
</reference>
<dbReference type="InterPro" id="IPR013761">
    <property type="entry name" value="SAM/pointed_sf"/>
</dbReference>
<keyword evidence="5" id="KW-1185">Reference proteome</keyword>
<evidence type="ECO:0000256" key="2">
    <source>
        <dbReference type="SAM" id="MobiDB-lite"/>
    </source>
</evidence>
<evidence type="ECO:0000313" key="4">
    <source>
        <dbReference type="EMBL" id="RWR84376.1"/>
    </source>
</evidence>
<dbReference type="Pfam" id="PF00536">
    <property type="entry name" value="SAM_1"/>
    <property type="match status" value="1"/>
</dbReference>
<dbReference type="AlphaFoldDB" id="A0A443P0Y4"/>
<feature type="compositionally biased region" description="Basic and acidic residues" evidence="2">
    <location>
        <begin position="58"/>
        <end position="72"/>
    </location>
</feature>
<dbReference type="EMBL" id="QPKB01000005">
    <property type="protein sequence ID" value="RWR84376.1"/>
    <property type="molecule type" value="Genomic_DNA"/>
</dbReference>
<organism evidence="4 5">
    <name type="scientific">Cinnamomum micranthum f. kanehirae</name>
    <dbReference type="NCBI Taxonomy" id="337451"/>
    <lineage>
        <taxon>Eukaryota</taxon>
        <taxon>Viridiplantae</taxon>
        <taxon>Streptophyta</taxon>
        <taxon>Embryophyta</taxon>
        <taxon>Tracheophyta</taxon>
        <taxon>Spermatophyta</taxon>
        <taxon>Magnoliopsida</taxon>
        <taxon>Magnoliidae</taxon>
        <taxon>Laurales</taxon>
        <taxon>Lauraceae</taxon>
        <taxon>Cinnamomum</taxon>
    </lineage>
</organism>
<feature type="domain" description="SAM" evidence="3">
    <location>
        <begin position="248"/>
        <end position="311"/>
    </location>
</feature>
<proteinExistence type="predicted"/>
<sequence>MSRPQVTITLGGSGQVIKRAMPDSDVTHSNHVPPTGSKIPLRGRLGSNADPLLYGSEQKNKRQRRDDVDNGRPHISSARVPRDDLRFKLMRKNLSRRALSGEESNGVDLREKLSRTAKAPLRLDTRQHMPDLRRIPPTRSAEDLSRMGSLRKPYSSRTFDGLRHISPERMVRSRGISPPRHVSEHRAGPPIKSMGASGSNPFMTEGAVGNSRPTSFMAKAPVAFEAAKPVVRLPPPTGMMQKTPFMADEPPTVSGLLHSLGLGKYYIHFQAEEVDMTALKQMGDNDLKEMGIPMGPRKKILLALLPRSKQRQ</sequence>
<gene>
    <name evidence="4" type="ORF">CKAN_01318600</name>
</gene>
<evidence type="ECO:0000313" key="5">
    <source>
        <dbReference type="Proteomes" id="UP000283530"/>
    </source>
</evidence>
<dbReference type="InterPro" id="IPR001660">
    <property type="entry name" value="SAM"/>
</dbReference>
<dbReference type="Gene3D" id="1.10.150.50">
    <property type="entry name" value="Transcription Factor, Ets-1"/>
    <property type="match status" value="1"/>
</dbReference>
<dbReference type="SUPFAM" id="SSF47769">
    <property type="entry name" value="SAM/Pointed domain"/>
    <property type="match status" value="1"/>
</dbReference>
<dbReference type="STRING" id="337451.A0A443P0Y4"/>
<feature type="compositionally biased region" description="Polar residues" evidence="2">
    <location>
        <begin position="1"/>
        <end position="10"/>
    </location>
</feature>
<dbReference type="SMART" id="SM00454">
    <property type="entry name" value="SAM"/>
    <property type="match status" value="1"/>
</dbReference>
<keyword evidence="1" id="KW-0677">Repeat</keyword>
<feature type="region of interest" description="Disordered" evidence="2">
    <location>
        <begin position="1"/>
        <end position="80"/>
    </location>
</feature>
<dbReference type="PROSITE" id="PS50105">
    <property type="entry name" value="SAM_DOMAIN"/>
    <property type="match status" value="1"/>
</dbReference>
<dbReference type="Proteomes" id="UP000283530">
    <property type="component" value="Unassembled WGS sequence"/>
</dbReference>
<dbReference type="PANTHER" id="PTHR10627">
    <property type="entry name" value="SCP160"/>
    <property type="match status" value="1"/>
</dbReference>
<name>A0A443P0Y4_9MAGN</name>
<protein>
    <submittedName>
        <fullName evidence="4">Protein bicaudal C 1-like protein isoform X1</fullName>
    </submittedName>
</protein>